<dbReference type="eggNOG" id="COG1309">
    <property type="taxonomic scope" value="Bacteria"/>
</dbReference>
<dbReference type="AlphaFoldDB" id="I0ICG4"/>
<dbReference type="InterPro" id="IPR001647">
    <property type="entry name" value="HTH_TetR"/>
</dbReference>
<dbReference type="Proteomes" id="UP000007881">
    <property type="component" value="Chromosome"/>
</dbReference>
<dbReference type="PANTHER" id="PTHR30055">
    <property type="entry name" value="HTH-TYPE TRANSCRIPTIONAL REGULATOR RUTR"/>
    <property type="match status" value="1"/>
</dbReference>
<protein>
    <submittedName>
        <fullName evidence="7">Putative TetR family transcriptional regulator</fullName>
    </submittedName>
</protein>
<dbReference type="Gene3D" id="1.10.357.10">
    <property type="entry name" value="Tetracycline Repressor, domain 2"/>
    <property type="match status" value="1"/>
</dbReference>
<evidence type="ECO:0000256" key="5">
    <source>
        <dbReference type="SAM" id="MobiDB-lite"/>
    </source>
</evidence>
<reference evidence="7 8" key="1">
    <citation type="submission" date="2012-02" db="EMBL/GenBank/DDBJ databases">
        <title>Complete genome sequence of Phycisphaera mikurensis NBRC 102666.</title>
        <authorList>
            <person name="Ankai A."/>
            <person name="Hosoyama A."/>
            <person name="Terui Y."/>
            <person name="Sekine M."/>
            <person name="Fukai R."/>
            <person name="Kato Y."/>
            <person name="Nakamura S."/>
            <person name="Yamada-Narita S."/>
            <person name="Kawakoshi A."/>
            <person name="Fukunaga Y."/>
            <person name="Yamazaki S."/>
            <person name="Fujita N."/>
        </authorList>
    </citation>
    <scope>NUCLEOTIDE SEQUENCE [LARGE SCALE GENOMIC DNA]</scope>
    <source>
        <strain evidence="8">NBRC 102666 / KCTC 22515 / FYK2301M01</strain>
    </source>
</reference>
<dbReference type="InterPro" id="IPR009057">
    <property type="entry name" value="Homeodomain-like_sf"/>
</dbReference>
<feature type="region of interest" description="Disordered" evidence="5">
    <location>
        <begin position="1"/>
        <end position="52"/>
    </location>
</feature>
<gene>
    <name evidence="7" type="ordered locus">PSMK_07930</name>
</gene>
<dbReference type="PROSITE" id="PS50977">
    <property type="entry name" value="HTH_TETR_2"/>
    <property type="match status" value="1"/>
</dbReference>
<dbReference type="PRINTS" id="PR00455">
    <property type="entry name" value="HTHTETR"/>
</dbReference>
<keyword evidence="8" id="KW-1185">Reference proteome</keyword>
<feature type="DNA-binding region" description="H-T-H motif" evidence="4">
    <location>
        <begin position="73"/>
        <end position="92"/>
    </location>
</feature>
<dbReference type="GO" id="GO:0000976">
    <property type="term" value="F:transcription cis-regulatory region binding"/>
    <property type="evidence" value="ECO:0007669"/>
    <property type="project" value="TreeGrafter"/>
</dbReference>
<keyword evidence="1" id="KW-0805">Transcription regulation</keyword>
<dbReference type="KEGG" id="phm:PSMK_07930"/>
<feature type="compositionally biased region" description="Pro residues" evidence="5">
    <location>
        <begin position="41"/>
        <end position="52"/>
    </location>
</feature>
<dbReference type="Pfam" id="PF00440">
    <property type="entry name" value="TetR_N"/>
    <property type="match status" value="1"/>
</dbReference>
<sequence length="232" mass="23841">MSNTKDGVRDGDIGGGGGGGGPADAGSRTGGTKPPGGSRPHQPPRPAAPPLDPEAVLRATAEVLDEKGFHGTTIRVIASRLDCAVGSIYRHFTDKNQLLDAVVQGRFTPVAEAAEAGAPLEATTRAFVAAAARRPEQYRLMFWLSTLGRGANEPAAMPPVLRRLLAAWSDHGQCGDAEAACGHWGGLHGRLLLGEMEGRGDDEAEAMRALGAAPASERNGVAAGAEPVVAAE</sequence>
<evidence type="ECO:0000256" key="2">
    <source>
        <dbReference type="ARBA" id="ARBA00023125"/>
    </source>
</evidence>
<accession>I0ICG4</accession>
<evidence type="ECO:0000256" key="1">
    <source>
        <dbReference type="ARBA" id="ARBA00023015"/>
    </source>
</evidence>
<evidence type="ECO:0000313" key="8">
    <source>
        <dbReference type="Proteomes" id="UP000007881"/>
    </source>
</evidence>
<dbReference type="PANTHER" id="PTHR30055:SF151">
    <property type="entry name" value="TRANSCRIPTIONAL REGULATORY PROTEIN"/>
    <property type="match status" value="1"/>
</dbReference>
<dbReference type="SUPFAM" id="SSF46689">
    <property type="entry name" value="Homeodomain-like"/>
    <property type="match status" value="1"/>
</dbReference>
<dbReference type="STRING" id="1142394.PSMK_07930"/>
<feature type="region of interest" description="Disordered" evidence="5">
    <location>
        <begin position="211"/>
        <end position="232"/>
    </location>
</feature>
<dbReference type="RefSeq" id="WP_014436172.1">
    <property type="nucleotide sequence ID" value="NC_017080.1"/>
</dbReference>
<evidence type="ECO:0000256" key="4">
    <source>
        <dbReference type="PROSITE-ProRule" id="PRU00335"/>
    </source>
</evidence>
<name>I0ICG4_PHYMF</name>
<evidence type="ECO:0000313" key="7">
    <source>
        <dbReference type="EMBL" id="BAM02952.1"/>
    </source>
</evidence>
<keyword evidence="3" id="KW-0804">Transcription</keyword>
<feature type="compositionally biased region" description="Low complexity" evidence="5">
    <location>
        <begin position="220"/>
        <end position="232"/>
    </location>
</feature>
<dbReference type="EMBL" id="AP012338">
    <property type="protein sequence ID" value="BAM02952.1"/>
    <property type="molecule type" value="Genomic_DNA"/>
</dbReference>
<evidence type="ECO:0000259" key="6">
    <source>
        <dbReference type="PROSITE" id="PS50977"/>
    </source>
</evidence>
<keyword evidence="2 4" id="KW-0238">DNA-binding</keyword>
<dbReference type="HOGENOM" id="CLU_1193985_0_0_0"/>
<feature type="compositionally biased region" description="Basic and acidic residues" evidence="5">
    <location>
        <begin position="1"/>
        <end position="12"/>
    </location>
</feature>
<proteinExistence type="predicted"/>
<dbReference type="InterPro" id="IPR050109">
    <property type="entry name" value="HTH-type_TetR-like_transc_reg"/>
</dbReference>
<evidence type="ECO:0000256" key="3">
    <source>
        <dbReference type="ARBA" id="ARBA00023163"/>
    </source>
</evidence>
<feature type="compositionally biased region" description="Gly residues" evidence="5">
    <location>
        <begin position="13"/>
        <end position="23"/>
    </location>
</feature>
<organism evidence="7 8">
    <name type="scientific">Phycisphaera mikurensis (strain NBRC 102666 / KCTC 22515 / FYK2301M01)</name>
    <dbReference type="NCBI Taxonomy" id="1142394"/>
    <lineage>
        <taxon>Bacteria</taxon>
        <taxon>Pseudomonadati</taxon>
        <taxon>Planctomycetota</taxon>
        <taxon>Phycisphaerae</taxon>
        <taxon>Phycisphaerales</taxon>
        <taxon>Phycisphaeraceae</taxon>
        <taxon>Phycisphaera</taxon>
    </lineage>
</organism>
<dbReference type="OrthoDB" id="268339at2"/>
<dbReference type="GO" id="GO:0003700">
    <property type="term" value="F:DNA-binding transcription factor activity"/>
    <property type="evidence" value="ECO:0007669"/>
    <property type="project" value="TreeGrafter"/>
</dbReference>
<feature type="domain" description="HTH tetR-type" evidence="6">
    <location>
        <begin position="50"/>
        <end position="110"/>
    </location>
</feature>